<feature type="transmembrane region" description="Helical" evidence="6">
    <location>
        <begin position="219"/>
        <end position="245"/>
    </location>
</feature>
<comment type="subcellular location">
    <subcellularLocation>
        <location evidence="1">Membrane</location>
        <topology evidence="1">Multi-pass membrane protein</topology>
    </subcellularLocation>
</comment>
<evidence type="ECO:0000256" key="3">
    <source>
        <dbReference type="ARBA" id="ARBA00022989"/>
    </source>
</evidence>
<dbReference type="InterPro" id="IPR049452">
    <property type="entry name" value="Anoctamin_TM"/>
</dbReference>
<evidence type="ECO:0000256" key="5">
    <source>
        <dbReference type="SAM" id="MobiDB-lite"/>
    </source>
</evidence>
<dbReference type="OrthoDB" id="296386at2759"/>
<dbReference type="GO" id="GO:0032541">
    <property type="term" value="C:cortical endoplasmic reticulum"/>
    <property type="evidence" value="ECO:0007669"/>
    <property type="project" value="TreeGrafter"/>
</dbReference>
<feature type="transmembrane region" description="Helical" evidence="6">
    <location>
        <begin position="323"/>
        <end position="345"/>
    </location>
</feature>
<evidence type="ECO:0008006" key="11">
    <source>
        <dbReference type="Google" id="ProtNLM"/>
    </source>
</evidence>
<evidence type="ECO:0000256" key="1">
    <source>
        <dbReference type="ARBA" id="ARBA00004141"/>
    </source>
</evidence>
<feature type="domain" description="Anoctamin transmembrane" evidence="7">
    <location>
        <begin position="210"/>
        <end position="675"/>
    </location>
</feature>
<accession>A0A3M7E6J0</accession>
<dbReference type="EMBL" id="QWIP01000125">
    <property type="protein sequence ID" value="RMY72225.1"/>
    <property type="molecule type" value="Genomic_DNA"/>
</dbReference>
<dbReference type="AlphaFoldDB" id="A0A3M7E6J0"/>
<dbReference type="Pfam" id="PF20877">
    <property type="entry name" value="Anoctamin_N"/>
    <property type="match status" value="1"/>
</dbReference>
<dbReference type="Pfam" id="PF04547">
    <property type="entry name" value="Anoctamin"/>
    <property type="match status" value="1"/>
</dbReference>
<reference evidence="9 10" key="1">
    <citation type="journal article" date="2018" name="BMC Genomics">
        <title>Genomic evidence for intraspecific hybridization in a clonal and extremely halotolerant yeast.</title>
        <authorList>
            <person name="Gostincar C."/>
            <person name="Stajich J.E."/>
            <person name="Zupancic J."/>
            <person name="Zalar P."/>
            <person name="Gunde-Cimerman N."/>
        </authorList>
    </citation>
    <scope>NUCLEOTIDE SEQUENCE [LARGE SCALE GENOMIC DNA]</scope>
    <source>
        <strain evidence="9 10">EXF-2682</strain>
    </source>
</reference>
<feature type="region of interest" description="Disordered" evidence="5">
    <location>
        <begin position="699"/>
        <end position="763"/>
    </location>
</feature>
<evidence type="ECO:0000256" key="2">
    <source>
        <dbReference type="ARBA" id="ARBA00022692"/>
    </source>
</evidence>
<evidence type="ECO:0000259" key="8">
    <source>
        <dbReference type="Pfam" id="PF20877"/>
    </source>
</evidence>
<feature type="transmembrane region" description="Helical" evidence="6">
    <location>
        <begin position="365"/>
        <end position="390"/>
    </location>
</feature>
<dbReference type="InterPro" id="IPR049456">
    <property type="entry name" value="Anoctamin_N_fung"/>
</dbReference>
<sequence length="816" mass="93008">LRSTTTGTFITRHSRLVLEPSGFCGTLRFVYPVMSGLSLGDLSSLPIETEEPEFEVDWVLVYDFNEIESSEAIEEFTTLIKDLETVGLQCQVRHGYGLSVLVLLRVPRNLLGNEVYRSRVKDWLFSIVHTRPIGDKSTVVKAKSSAEALRTVYHLVTWTHEQGGAGVTANFGQWTRIRSSFPPHEAGATRKLLGRLARKMVVNMDDLDRINDLFGEKVAFYHAFIQCYSLFLIVPAAAGVMCWIFGEPFSFTFAIFLLAWGIFFTEYWKRQEIDLSVRWNVRGVAALKVNRPQYTWERQDVDPITGQVRRVFPIYKRLARQALFFPFAILAGLALGAALAATFFLEAFISDVYDGSTEDHHWALSYLPTIILSCCLPFILSSLTSIASRMSEYENYRTNDDYNLAQTRKTFVLNFVVSFLPIFITAYIYVPYGNRLLLYFTPSSWTAAIKVLQNLQIDPERLQQEVISLSMTGQVMSFGEEVVVPYLRGRASAKWREYKRDSQVSRSMHMRGDSDQTERTFLKDSPHEAAMLSRIRWEAEADVYDVHEDIMEMCVQFGYLVLFGVAWPLMPLGFLVNNWIELRGDLFKLCEGSQRPAPIRADSIGHSIAALELLTWLGSLSTAALAYLYHGEQPMSQIRLSYLLLIVFISEQAFLGFKLLVSYSLSIIGSQVVREAESKRFLMRKTYLETFSEEAASTSQEELARIHATGQRSEDASPREKGIEAEKQSRATAETKAKNLKDGPDVQPMKEGSREEDDYQTETAQRFWESKKEDQMSTVEAGARLIVALKELHQHRINHLPSNDVDKSKWMCRDFT</sequence>
<dbReference type="GO" id="GO:0016020">
    <property type="term" value="C:membrane"/>
    <property type="evidence" value="ECO:0007669"/>
    <property type="project" value="UniProtKB-SubCell"/>
</dbReference>
<keyword evidence="3 6" id="KW-1133">Transmembrane helix</keyword>
<organism evidence="9 10">
    <name type="scientific">Hortaea werneckii</name>
    <name type="common">Black yeast</name>
    <name type="synonym">Cladosporium werneckii</name>
    <dbReference type="NCBI Taxonomy" id="91943"/>
    <lineage>
        <taxon>Eukaryota</taxon>
        <taxon>Fungi</taxon>
        <taxon>Dikarya</taxon>
        <taxon>Ascomycota</taxon>
        <taxon>Pezizomycotina</taxon>
        <taxon>Dothideomycetes</taxon>
        <taxon>Dothideomycetidae</taxon>
        <taxon>Mycosphaerellales</taxon>
        <taxon>Teratosphaeriaceae</taxon>
        <taxon>Hortaea</taxon>
    </lineage>
</organism>
<dbReference type="PANTHER" id="PTHR12308:SF77">
    <property type="entry name" value="MEMBRANE STRESS RESPONSE PROTEIN (IST2), PUTATIVE (AFU_ORTHOLOGUE AFUA_4G03330)-RELATED"/>
    <property type="match status" value="1"/>
</dbReference>
<feature type="transmembrane region" description="Helical" evidence="6">
    <location>
        <begin position="251"/>
        <end position="268"/>
    </location>
</feature>
<protein>
    <recommendedName>
        <fullName evidence="11">Plasma membrane stress response protein</fullName>
    </recommendedName>
</protein>
<dbReference type="GO" id="GO:0005254">
    <property type="term" value="F:chloride channel activity"/>
    <property type="evidence" value="ECO:0007669"/>
    <property type="project" value="TreeGrafter"/>
</dbReference>
<feature type="transmembrane region" description="Helical" evidence="6">
    <location>
        <begin position="411"/>
        <end position="430"/>
    </location>
</feature>
<dbReference type="PANTHER" id="PTHR12308">
    <property type="entry name" value="ANOCTAMIN"/>
    <property type="match status" value="1"/>
</dbReference>
<comment type="caution">
    <text evidence="9">The sequence shown here is derived from an EMBL/GenBank/DDBJ whole genome shotgun (WGS) entry which is preliminary data.</text>
</comment>
<evidence type="ECO:0000256" key="6">
    <source>
        <dbReference type="SAM" id="Phobius"/>
    </source>
</evidence>
<gene>
    <name evidence="9" type="ORF">D0863_04668</name>
</gene>
<evidence type="ECO:0000313" key="9">
    <source>
        <dbReference type="EMBL" id="RMY72225.1"/>
    </source>
</evidence>
<keyword evidence="4 6" id="KW-0472">Membrane</keyword>
<keyword evidence="2 6" id="KW-0812">Transmembrane</keyword>
<evidence type="ECO:0000313" key="10">
    <source>
        <dbReference type="Proteomes" id="UP000269276"/>
    </source>
</evidence>
<dbReference type="Proteomes" id="UP000269276">
    <property type="component" value="Unassembled WGS sequence"/>
</dbReference>
<dbReference type="InterPro" id="IPR007632">
    <property type="entry name" value="Anoctamin"/>
</dbReference>
<name>A0A3M7E6J0_HORWE</name>
<dbReference type="VEuPathDB" id="FungiDB:BTJ68_13932"/>
<evidence type="ECO:0000259" key="7">
    <source>
        <dbReference type="Pfam" id="PF04547"/>
    </source>
</evidence>
<proteinExistence type="predicted"/>
<feature type="domain" description="Anoctamin alpha-beta plait" evidence="8">
    <location>
        <begin position="55"/>
        <end position="177"/>
    </location>
</feature>
<evidence type="ECO:0000256" key="4">
    <source>
        <dbReference type="ARBA" id="ARBA00023136"/>
    </source>
</evidence>
<feature type="compositionally biased region" description="Basic and acidic residues" evidence="5">
    <location>
        <begin position="712"/>
        <end position="744"/>
    </location>
</feature>
<feature type="non-terminal residue" evidence="9">
    <location>
        <position position="1"/>
    </location>
</feature>